<evidence type="ECO:0000313" key="2">
    <source>
        <dbReference type="Proteomes" id="UP000198553"/>
    </source>
</evidence>
<evidence type="ECO:0000313" key="1">
    <source>
        <dbReference type="EMBL" id="SEM97042.1"/>
    </source>
</evidence>
<dbReference type="STRING" id="930146.SAMN05192533_107187"/>
<dbReference type="RefSeq" id="WP_090745474.1">
    <property type="nucleotide sequence ID" value="NZ_FOBW01000007.1"/>
</dbReference>
<dbReference type="AlphaFoldDB" id="A0A1H8CQ74"/>
<dbReference type="OrthoDB" id="4868247at2"/>
<keyword evidence="2" id="KW-1185">Reference proteome</keyword>
<gene>
    <name evidence="1" type="ORF">SAMN05192533_107187</name>
</gene>
<proteinExistence type="predicted"/>
<accession>A0A1H8CQ74</accession>
<reference evidence="2" key="1">
    <citation type="submission" date="2016-10" db="EMBL/GenBank/DDBJ databases">
        <authorList>
            <person name="Varghese N."/>
            <person name="Submissions S."/>
        </authorList>
    </citation>
    <scope>NUCLEOTIDE SEQUENCE [LARGE SCALE GENOMIC DNA]</scope>
    <source>
        <strain evidence="2">B48,IBRC-M 10115,DSM 25386,CECT 8001</strain>
    </source>
</reference>
<protein>
    <submittedName>
        <fullName evidence="1">Uncharacterized membrane-anchored protein</fullName>
    </submittedName>
</protein>
<dbReference type="EMBL" id="FOBW01000007">
    <property type="protein sequence ID" value="SEM97042.1"/>
    <property type="molecule type" value="Genomic_DNA"/>
</dbReference>
<name>A0A1H8CQ74_9BACI</name>
<dbReference type="Proteomes" id="UP000198553">
    <property type="component" value="Unassembled WGS sequence"/>
</dbReference>
<organism evidence="1 2">
    <name type="scientific">Mesobacillus persicus</name>
    <dbReference type="NCBI Taxonomy" id="930146"/>
    <lineage>
        <taxon>Bacteria</taxon>
        <taxon>Bacillati</taxon>
        <taxon>Bacillota</taxon>
        <taxon>Bacilli</taxon>
        <taxon>Bacillales</taxon>
        <taxon>Bacillaceae</taxon>
        <taxon>Mesobacillus</taxon>
    </lineage>
</organism>
<sequence length="181" mass="20130">MSKRSKQFILACLVPIGILLGMTITPIYTLITGDEIILRTIPVDPTDLFRGDYVVLRYEAEEVPSSLLEKEVRTELDIGRYDLEVYVSLDYKNGTHAPSSVSLNRPDSGLYLKGELSYIGPSWNGGVEGAEVAYISYSLDKYFVEDNTGLDLEEASRHGNILAKVKVKNGYAFLTDVSIVR</sequence>
<dbReference type="Pfam" id="PF14345">
    <property type="entry name" value="GDYXXLXY"/>
    <property type="match status" value="1"/>
</dbReference>
<dbReference type="InterPro" id="IPR025833">
    <property type="entry name" value="GDYXXLXY"/>
</dbReference>